<evidence type="ECO:0000259" key="9">
    <source>
        <dbReference type="PROSITE" id="PS50111"/>
    </source>
</evidence>
<comment type="subcellular location">
    <subcellularLocation>
        <location evidence="1">Cell inner membrane</location>
        <topology evidence="1">Multi-pass membrane protein</topology>
    </subcellularLocation>
</comment>
<keyword evidence="10" id="KW-0675">Receptor</keyword>
<evidence type="ECO:0000256" key="6">
    <source>
        <dbReference type="PROSITE-ProRule" id="PRU00284"/>
    </source>
</evidence>
<dbReference type="PANTHER" id="PTHR43531">
    <property type="entry name" value="PROTEIN ICFG"/>
    <property type="match status" value="1"/>
</dbReference>
<dbReference type="InterPro" id="IPR051310">
    <property type="entry name" value="MCP_chemotaxis"/>
</dbReference>
<proteinExistence type="inferred from homology"/>
<dbReference type="GO" id="GO:0007165">
    <property type="term" value="P:signal transduction"/>
    <property type="evidence" value="ECO:0007669"/>
    <property type="project" value="UniProtKB-KW"/>
</dbReference>
<feature type="coiled-coil region" evidence="7">
    <location>
        <begin position="186"/>
        <end position="213"/>
    </location>
</feature>
<evidence type="ECO:0000256" key="3">
    <source>
        <dbReference type="ARBA" id="ARBA00022500"/>
    </source>
</evidence>
<evidence type="ECO:0000256" key="7">
    <source>
        <dbReference type="SAM" id="Coils"/>
    </source>
</evidence>
<dbReference type="SMART" id="SM00283">
    <property type="entry name" value="MA"/>
    <property type="match status" value="1"/>
</dbReference>
<dbReference type="PROSITE" id="PS50111">
    <property type="entry name" value="CHEMOTAXIS_TRANSDUC_2"/>
    <property type="match status" value="1"/>
</dbReference>
<dbReference type="EMBL" id="DAANAH010000050">
    <property type="protein sequence ID" value="HAC9001905.1"/>
    <property type="molecule type" value="Genomic_DNA"/>
</dbReference>
<organism evidence="10">
    <name type="scientific">Salmonella typhimurium</name>
    <dbReference type="NCBI Taxonomy" id="90371"/>
    <lineage>
        <taxon>Bacteria</taxon>
        <taxon>Pseudomonadati</taxon>
        <taxon>Pseudomonadota</taxon>
        <taxon>Gammaproteobacteria</taxon>
        <taxon>Enterobacterales</taxon>
        <taxon>Enterobacteriaceae</taxon>
        <taxon>Salmonella</taxon>
    </lineage>
</organism>
<accession>A0A705WU40</accession>
<dbReference type="PANTHER" id="PTHR43531:SF14">
    <property type="entry name" value="METHYL-ACCEPTING CHEMOTAXIS PROTEIN I-RELATED"/>
    <property type="match status" value="1"/>
</dbReference>
<evidence type="ECO:0000256" key="8">
    <source>
        <dbReference type="SAM" id="MobiDB-lite"/>
    </source>
</evidence>
<evidence type="ECO:0000256" key="5">
    <source>
        <dbReference type="ARBA" id="ARBA00029447"/>
    </source>
</evidence>
<evidence type="ECO:0000256" key="1">
    <source>
        <dbReference type="ARBA" id="ARBA00004429"/>
    </source>
</evidence>
<gene>
    <name evidence="10" type="ORF">G0J27_09645</name>
</gene>
<feature type="compositionally biased region" description="Polar residues" evidence="8">
    <location>
        <begin position="236"/>
        <end position="246"/>
    </location>
</feature>
<dbReference type="Gene3D" id="1.10.287.950">
    <property type="entry name" value="Methyl-accepting chemotaxis protein"/>
    <property type="match status" value="1"/>
</dbReference>
<evidence type="ECO:0000313" key="10">
    <source>
        <dbReference type="EMBL" id="HAC9001905.1"/>
    </source>
</evidence>
<comment type="similarity">
    <text evidence="5">Belongs to the methyl-accepting chemotaxis (MCP) protein family.</text>
</comment>
<comment type="caution">
    <text evidence="10">The sequence shown here is derived from an EMBL/GenBank/DDBJ whole genome shotgun (WGS) entry which is preliminary data.</text>
</comment>
<keyword evidence="2" id="KW-0488">Methylation</keyword>
<dbReference type="GO" id="GO:0006935">
    <property type="term" value="P:chemotaxis"/>
    <property type="evidence" value="ECO:0007669"/>
    <property type="project" value="UniProtKB-KW"/>
</dbReference>
<dbReference type="SUPFAM" id="SSF58104">
    <property type="entry name" value="Methyl-accepting chemotaxis protein (MCP) signaling domain"/>
    <property type="match status" value="1"/>
</dbReference>
<dbReference type="FunFam" id="1.10.287.950:FF:000001">
    <property type="entry name" value="Methyl-accepting chemotaxis sensory transducer"/>
    <property type="match status" value="1"/>
</dbReference>
<dbReference type="GO" id="GO:0005886">
    <property type="term" value="C:plasma membrane"/>
    <property type="evidence" value="ECO:0007669"/>
    <property type="project" value="UniProtKB-SubCell"/>
</dbReference>
<name>A0A705WU40_SALTM</name>
<evidence type="ECO:0000256" key="2">
    <source>
        <dbReference type="ARBA" id="ARBA00022481"/>
    </source>
</evidence>
<feature type="region of interest" description="Disordered" evidence="8">
    <location>
        <begin position="214"/>
        <end position="246"/>
    </location>
</feature>
<keyword evidence="7" id="KW-0175">Coiled coil</keyword>
<dbReference type="AlphaFoldDB" id="A0A705WU40"/>
<reference evidence="10" key="2">
    <citation type="submission" date="2019-01" db="EMBL/GenBank/DDBJ databases">
        <authorList>
            <consortium name="NCBI Pathogen Detection Project"/>
        </authorList>
    </citation>
    <scope>NUCLEOTIDE SEQUENCE</scope>
    <source>
        <strain evidence="10">L00626-14</strain>
    </source>
</reference>
<dbReference type="Pfam" id="PF00015">
    <property type="entry name" value="MCPsignal"/>
    <property type="match status" value="1"/>
</dbReference>
<protein>
    <submittedName>
        <fullName evidence="10">Methyl-accepting chemotaxis protein I (Serine chemoreceptor protein)</fullName>
    </submittedName>
</protein>
<evidence type="ECO:0000256" key="4">
    <source>
        <dbReference type="ARBA" id="ARBA00023224"/>
    </source>
</evidence>
<dbReference type="GO" id="GO:0004888">
    <property type="term" value="F:transmembrane signaling receptor activity"/>
    <property type="evidence" value="ECO:0007669"/>
    <property type="project" value="TreeGrafter"/>
</dbReference>
<reference evidence="10" key="1">
    <citation type="journal article" date="2018" name="Genome Biol.">
        <title>SKESA: strategic k-mer extension for scrupulous assemblies.</title>
        <authorList>
            <person name="Souvorov A."/>
            <person name="Agarwala R."/>
            <person name="Lipman D.J."/>
        </authorList>
    </citation>
    <scope>NUCLEOTIDE SEQUENCE</scope>
    <source>
        <strain evidence="10">L00626-14</strain>
    </source>
</reference>
<feature type="domain" description="Methyl-accepting transducer" evidence="9">
    <location>
        <begin position="1"/>
        <end position="197"/>
    </location>
</feature>
<keyword evidence="4 6" id="KW-0807">Transducer</keyword>
<keyword evidence="3" id="KW-0145">Chemotaxis</keyword>
<dbReference type="InterPro" id="IPR004089">
    <property type="entry name" value="MCPsignal_dom"/>
</dbReference>
<sequence length="246" mass="25525">AASMEQLTATVKMNAEHARQASQLADAASLTAGKGGELVSDVVETMNGISASSQQIAEITTVINSIAFQTNILALNAAVEAARAGEQGRGFAVVAGEVRNLASRSAGAAKEIEALIGESVRRVAQGAQLVQETGATMDAILRGVTEVTTIMKQIASASEEQSKGISQVGVAITQMDSVTQQNAALVEQVSAAAAALERQTEDLQRSVQQFRLSASEPQQRVTAKAAPGVQRMASAPAQSTDEWVSF</sequence>
<feature type="non-terminal residue" evidence="10">
    <location>
        <position position="1"/>
    </location>
</feature>